<organism evidence="2 3">
    <name type="scientific">Micrococcus cohnii</name>
    <dbReference type="NCBI Taxonomy" id="993416"/>
    <lineage>
        <taxon>Bacteria</taxon>
        <taxon>Bacillati</taxon>
        <taxon>Actinomycetota</taxon>
        <taxon>Actinomycetes</taxon>
        <taxon>Micrococcales</taxon>
        <taxon>Micrococcaceae</taxon>
        <taxon>Micrococcus</taxon>
    </lineage>
</organism>
<feature type="compositionally biased region" description="Basic and acidic residues" evidence="1">
    <location>
        <begin position="21"/>
        <end position="31"/>
    </location>
</feature>
<dbReference type="RefSeq" id="WP_184240960.1">
    <property type="nucleotide sequence ID" value="NZ_JACHNA010000001.1"/>
</dbReference>
<name>A0A7W7GML1_9MICC</name>
<dbReference type="AlphaFoldDB" id="A0A7W7GML1"/>
<dbReference type="Proteomes" id="UP000540191">
    <property type="component" value="Unassembled WGS sequence"/>
</dbReference>
<proteinExistence type="predicted"/>
<feature type="region of interest" description="Disordered" evidence="1">
    <location>
        <begin position="1"/>
        <end position="68"/>
    </location>
</feature>
<evidence type="ECO:0000313" key="2">
    <source>
        <dbReference type="EMBL" id="MBB4734885.1"/>
    </source>
</evidence>
<evidence type="ECO:0000256" key="1">
    <source>
        <dbReference type="SAM" id="MobiDB-lite"/>
    </source>
</evidence>
<reference evidence="2 3" key="1">
    <citation type="submission" date="2020-08" db="EMBL/GenBank/DDBJ databases">
        <title>Sequencing the genomes of 1000 actinobacteria strains.</title>
        <authorList>
            <person name="Klenk H.-P."/>
        </authorList>
    </citation>
    <scope>NUCLEOTIDE SEQUENCE [LARGE SCALE GENOMIC DNA]</scope>
    <source>
        <strain evidence="2 3">DSM 23974</strain>
    </source>
</reference>
<comment type="caution">
    <text evidence="2">The sequence shown here is derived from an EMBL/GenBank/DDBJ whole genome shotgun (WGS) entry which is preliminary data.</text>
</comment>
<feature type="region of interest" description="Disordered" evidence="1">
    <location>
        <begin position="79"/>
        <end position="98"/>
    </location>
</feature>
<accession>A0A7W7GML1</accession>
<feature type="compositionally biased region" description="Low complexity" evidence="1">
    <location>
        <begin position="35"/>
        <end position="52"/>
    </location>
</feature>
<protein>
    <submittedName>
        <fullName evidence="2">Uncharacterized protein</fullName>
    </submittedName>
</protein>
<sequence>MTDQNARLTEALRGAATHDAAQAERVVEALEGRTPAAPAPDRAPSASARPAAVVVEAGRSQKSPSGRRRVLMRVRETVVPTRTGGAQLLGDAPRPDHR</sequence>
<gene>
    <name evidence="2" type="ORF">HDA30_000393</name>
</gene>
<keyword evidence="3" id="KW-1185">Reference proteome</keyword>
<dbReference type="EMBL" id="JACHNA010000001">
    <property type="protein sequence ID" value="MBB4734885.1"/>
    <property type="molecule type" value="Genomic_DNA"/>
</dbReference>
<evidence type="ECO:0000313" key="3">
    <source>
        <dbReference type="Proteomes" id="UP000540191"/>
    </source>
</evidence>